<comment type="pathway">
    <text evidence="1">Amino-acid biosynthesis; L-asparagine biosynthesis; L-asparagine from L-aspartate (L-Gln route): step 1/1.</text>
</comment>
<dbReference type="Pfam" id="PF13537">
    <property type="entry name" value="GATase_7"/>
    <property type="match status" value="1"/>
</dbReference>
<dbReference type="CDD" id="cd00712">
    <property type="entry name" value="AsnB"/>
    <property type="match status" value="1"/>
</dbReference>
<dbReference type="InterPro" id="IPR051786">
    <property type="entry name" value="ASN_synthetase/amidase"/>
</dbReference>
<evidence type="ECO:0000256" key="2">
    <source>
        <dbReference type="ARBA" id="ARBA00005752"/>
    </source>
</evidence>
<dbReference type="PROSITE" id="PS51278">
    <property type="entry name" value="GATASE_TYPE_2"/>
    <property type="match status" value="1"/>
</dbReference>
<gene>
    <name evidence="10" type="ORF">ACFPYJ_28000</name>
</gene>
<dbReference type="PANTHER" id="PTHR43284">
    <property type="entry name" value="ASPARAGINE SYNTHETASE (GLUTAMINE-HYDROLYZING)"/>
    <property type="match status" value="1"/>
</dbReference>
<evidence type="ECO:0000256" key="1">
    <source>
        <dbReference type="ARBA" id="ARBA00005187"/>
    </source>
</evidence>
<evidence type="ECO:0000256" key="7">
    <source>
        <dbReference type="ARBA" id="ARBA00022962"/>
    </source>
</evidence>
<protein>
    <recommendedName>
        <fullName evidence="3">asparagine synthase (glutamine-hydrolyzing)</fullName>
        <ecNumber evidence="3">6.3.5.4</ecNumber>
    </recommendedName>
</protein>
<reference evidence="11" key="1">
    <citation type="journal article" date="2019" name="Int. J. Syst. Evol. Microbiol.">
        <title>The Global Catalogue of Microorganisms (GCM) 10K type strain sequencing project: providing services to taxonomists for standard genome sequencing and annotation.</title>
        <authorList>
            <consortium name="The Broad Institute Genomics Platform"/>
            <consortium name="The Broad Institute Genome Sequencing Center for Infectious Disease"/>
            <person name="Wu L."/>
            <person name="Ma J."/>
        </authorList>
    </citation>
    <scope>NUCLEOTIDE SEQUENCE [LARGE SCALE GENOMIC DNA]</scope>
    <source>
        <strain evidence="11">CGMCC 1.3240</strain>
    </source>
</reference>
<keyword evidence="6" id="KW-0028">Amino-acid biosynthesis</keyword>
<dbReference type="Proteomes" id="UP001596047">
    <property type="component" value="Unassembled WGS sequence"/>
</dbReference>
<dbReference type="InterPro" id="IPR014729">
    <property type="entry name" value="Rossmann-like_a/b/a_fold"/>
</dbReference>
<dbReference type="InterPro" id="IPR001962">
    <property type="entry name" value="Asn_synthase"/>
</dbReference>
<evidence type="ECO:0000313" key="10">
    <source>
        <dbReference type="EMBL" id="MFC5652879.1"/>
    </source>
</evidence>
<dbReference type="SUPFAM" id="SSF52402">
    <property type="entry name" value="Adenine nucleotide alpha hydrolases-like"/>
    <property type="match status" value="1"/>
</dbReference>
<evidence type="ECO:0000259" key="9">
    <source>
        <dbReference type="PROSITE" id="PS51278"/>
    </source>
</evidence>
<name>A0ABW0W820_9BACL</name>
<evidence type="ECO:0000256" key="4">
    <source>
        <dbReference type="ARBA" id="ARBA00022741"/>
    </source>
</evidence>
<dbReference type="SUPFAM" id="SSF56235">
    <property type="entry name" value="N-terminal nucleophile aminohydrolases (Ntn hydrolases)"/>
    <property type="match status" value="1"/>
</dbReference>
<dbReference type="InterPro" id="IPR017932">
    <property type="entry name" value="GATase_2_dom"/>
</dbReference>
<keyword evidence="6" id="KW-0061">Asparagine biosynthesis</keyword>
<dbReference type="RefSeq" id="WP_379191533.1">
    <property type="nucleotide sequence ID" value="NZ_JBHSOW010000106.1"/>
</dbReference>
<evidence type="ECO:0000256" key="6">
    <source>
        <dbReference type="ARBA" id="ARBA00022888"/>
    </source>
</evidence>
<evidence type="ECO:0000256" key="3">
    <source>
        <dbReference type="ARBA" id="ARBA00012737"/>
    </source>
</evidence>
<evidence type="ECO:0000313" key="11">
    <source>
        <dbReference type="Proteomes" id="UP001596047"/>
    </source>
</evidence>
<dbReference type="InterPro" id="IPR006426">
    <property type="entry name" value="Asn_synth_AEB"/>
</dbReference>
<comment type="caution">
    <text evidence="10">The sequence shown here is derived from an EMBL/GenBank/DDBJ whole genome shotgun (WGS) entry which is preliminary data.</text>
</comment>
<keyword evidence="7" id="KW-0315">Glutamine amidotransferase</keyword>
<proteinExistence type="inferred from homology"/>
<evidence type="ECO:0000256" key="8">
    <source>
        <dbReference type="ARBA" id="ARBA00048741"/>
    </source>
</evidence>
<dbReference type="PANTHER" id="PTHR43284:SF1">
    <property type="entry name" value="ASPARAGINE SYNTHETASE"/>
    <property type="match status" value="1"/>
</dbReference>
<dbReference type="PIRSF" id="PIRSF001589">
    <property type="entry name" value="Asn_synthetase_glu-h"/>
    <property type="match status" value="1"/>
</dbReference>
<accession>A0ABW0W820</accession>
<comment type="catalytic activity">
    <reaction evidence="8">
        <text>L-aspartate + L-glutamine + ATP + H2O = L-asparagine + L-glutamate + AMP + diphosphate + H(+)</text>
        <dbReference type="Rhea" id="RHEA:12228"/>
        <dbReference type="ChEBI" id="CHEBI:15377"/>
        <dbReference type="ChEBI" id="CHEBI:15378"/>
        <dbReference type="ChEBI" id="CHEBI:29985"/>
        <dbReference type="ChEBI" id="CHEBI:29991"/>
        <dbReference type="ChEBI" id="CHEBI:30616"/>
        <dbReference type="ChEBI" id="CHEBI:33019"/>
        <dbReference type="ChEBI" id="CHEBI:58048"/>
        <dbReference type="ChEBI" id="CHEBI:58359"/>
        <dbReference type="ChEBI" id="CHEBI:456215"/>
        <dbReference type="EC" id="6.3.5.4"/>
    </reaction>
</comment>
<dbReference type="Gene3D" id="3.60.20.10">
    <property type="entry name" value="Glutamine Phosphoribosylpyrophosphate, subunit 1, domain 1"/>
    <property type="match status" value="1"/>
</dbReference>
<keyword evidence="11" id="KW-1185">Reference proteome</keyword>
<dbReference type="InterPro" id="IPR033738">
    <property type="entry name" value="AsnB_N"/>
</dbReference>
<dbReference type="InterPro" id="IPR029055">
    <property type="entry name" value="Ntn_hydrolases_N"/>
</dbReference>
<evidence type="ECO:0000256" key="5">
    <source>
        <dbReference type="ARBA" id="ARBA00022840"/>
    </source>
</evidence>
<organism evidence="10 11">
    <name type="scientific">Paenibacillus solisilvae</name>
    <dbReference type="NCBI Taxonomy" id="2486751"/>
    <lineage>
        <taxon>Bacteria</taxon>
        <taxon>Bacillati</taxon>
        <taxon>Bacillota</taxon>
        <taxon>Bacilli</taxon>
        <taxon>Bacillales</taxon>
        <taxon>Paenibacillaceae</taxon>
        <taxon>Paenibacillus</taxon>
    </lineage>
</organism>
<sequence length="650" mass="74464">MSAIAGILSFGDNHGAIEDNDNIMLDLQRYRADYTDTWQNGPIFLGCLAQWVTPESLNERLPYYDAENKLAITADAIIDNREELFSQLQIEYTRRSMITDSELILLAYRKWGKETPGYLIGDFTFLIWDEREKMLFGARDLFGNRTLYYHQNASRVAFCTTINPLFALSGMRKELHELWLAEFLTIPVMLESSDTSSTVYKDIRQIPPAHTITVKADGGISLSQYSALVSDDKLELKSEGEYDEAFREVFDQAIKSSIRSYKPVGATLSGGLDSGAVVGFAAKHLRQQNKTMHTYSYIPSDDFEDWTGNGRIADERPFIQATVDYTGNITDNYLDFANQSPLSEVNDWLELLEMPYKFFENSFWIKGIFEKAEQQGIGVLLTGARGNHTISWGPAVHYYALLLRKLKWVQLYREVHMYSRRKGIRRAHLLPIIGKQALPFMAQTSLLNSDSDVPRLIHPEFARKTDVFARLQEKDSGLSGFLRRDATEARSNHLNNMAIANLRGTKGTKLSLKYSIWERDPTCDPRVVNFCLSVPFERYVGHGYDRALIRRATAGYLPDKVRLNQRIRGIQGADWVHRMIPVWPSFMEELRNLCKDAMASEYLDVAYIKSAMSKVGRSPQPQDAFDPEIRFLMRSVIVFRFIKNIHTQPY</sequence>
<keyword evidence="5" id="KW-0067">ATP-binding</keyword>
<dbReference type="Gene3D" id="3.40.50.620">
    <property type="entry name" value="HUPs"/>
    <property type="match status" value="2"/>
</dbReference>
<feature type="domain" description="Glutamine amidotransferase type-2" evidence="9">
    <location>
        <begin position="2"/>
        <end position="217"/>
    </location>
</feature>
<keyword evidence="4" id="KW-0547">Nucleotide-binding</keyword>
<dbReference type="EC" id="6.3.5.4" evidence="3"/>
<dbReference type="Pfam" id="PF00733">
    <property type="entry name" value="Asn_synthase"/>
    <property type="match status" value="1"/>
</dbReference>
<comment type="similarity">
    <text evidence="2">Belongs to the asparagine synthetase family.</text>
</comment>
<dbReference type="EMBL" id="JBHSOW010000106">
    <property type="protein sequence ID" value="MFC5652879.1"/>
    <property type="molecule type" value="Genomic_DNA"/>
</dbReference>